<proteinExistence type="predicted"/>
<name>A0A8S9FEG2_BRACR</name>
<accession>A0A8S9FEG2</accession>
<protein>
    <submittedName>
        <fullName evidence="1">Uncharacterized protein</fullName>
    </submittedName>
</protein>
<comment type="caution">
    <text evidence="1">The sequence shown here is derived from an EMBL/GenBank/DDBJ whole genome shotgun (WGS) entry which is preliminary data.</text>
</comment>
<organism evidence="1">
    <name type="scientific">Brassica cretica</name>
    <name type="common">Mustard</name>
    <dbReference type="NCBI Taxonomy" id="69181"/>
    <lineage>
        <taxon>Eukaryota</taxon>
        <taxon>Viridiplantae</taxon>
        <taxon>Streptophyta</taxon>
        <taxon>Embryophyta</taxon>
        <taxon>Tracheophyta</taxon>
        <taxon>Spermatophyta</taxon>
        <taxon>Magnoliopsida</taxon>
        <taxon>eudicotyledons</taxon>
        <taxon>Gunneridae</taxon>
        <taxon>Pentapetalae</taxon>
        <taxon>rosids</taxon>
        <taxon>malvids</taxon>
        <taxon>Brassicales</taxon>
        <taxon>Brassicaceae</taxon>
        <taxon>Brassiceae</taxon>
        <taxon>Brassica</taxon>
    </lineage>
</organism>
<dbReference type="EMBL" id="QGKY02002305">
    <property type="protein sequence ID" value="KAF2530508.1"/>
    <property type="molecule type" value="Genomic_DNA"/>
</dbReference>
<sequence>MSIDGVVLLSIDFWFTRSIAAAWRVSIDTSLVDLRIMHKPADSFFEEPRNPIFFVVPGTEILRVSIQETWNYNPTDA</sequence>
<reference evidence="1" key="1">
    <citation type="submission" date="2019-12" db="EMBL/GenBank/DDBJ databases">
        <title>Genome sequencing and annotation of Brassica cretica.</title>
        <authorList>
            <person name="Studholme D.J."/>
            <person name="Sarris P.F."/>
        </authorList>
    </citation>
    <scope>NUCLEOTIDE SEQUENCE</scope>
    <source>
        <strain evidence="1">PFS-102/07</strain>
        <tissue evidence="1">Leaf</tissue>
    </source>
</reference>
<evidence type="ECO:0000313" key="1">
    <source>
        <dbReference type="EMBL" id="KAF2530508.1"/>
    </source>
</evidence>
<gene>
    <name evidence="1" type="ORF">F2Q70_00030956</name>
</gene>
<dbReference type="AlphaFoldDB" id="A0A8S9FEG2"/>